<dbReference type="GO" id="GO:0009507">
    <property type="term" value="C:chloroplast"/>
    <property type="evidence" value="ECO:0007669"/>
    <property type="project" value="UniProtKB-SubCell"/>
</dbReference>
<feature type="coiled-coil region" evidence="11">
    <location>
        <begin position="623"/>
        <end position="671"/>
    </location>
</feature>
<keyword evidence="4" id="KW-0507">mRNA processing</keyword>
<proteinExistence type="predicted"/>
<feature type="region of interest" description="Disordered" evidence="12">
    <location>
        <begin position="132"/>
        <end position="166"/>
    </location>
</feature>
<evidence type="ECO:0000256" key="7">
    <source>
        <dbReference type="ARBA" id="ARBA00022946"/>
    </source>
</evidence>
<name>A0AAD8NHV7_TARER</name>
<feature type="transmembrane region" description="Helical" evidence="13">
    <location>
        <begin position="43"/>
        <end position="62"/>
    </location>
</feature>
<evidence type="ECO:0000256" key="3">
    <source>
        <dbReference type="ARBA" id="ARBA00022640"/>
    </source>
</evidence>
<feature type="domain" description="CRM" evidence="14">
    <location>
        <begin position="682"/>
        <end position="782"/>
    </location>
</feature>
<evidence type="ECO:0000256" key="4">
    <source>
        <dbReference type="ARBA" id="ARBA00022664"/>
    </source>
</evidence>
<accession>A0AAD8NHV7</accession>
<dbReference type="SMART" id="SM01103">
    <property type="entry name" value="CRS1_YhbY"/>
    <property type="match status" value="3"/>
</dbReference>
<evidence type="ECO:0000256" key="13">
    <source>
        <dbReference type="SAM" id="Phobius"/>
    </source>
</evidence>
<evidence type="ECO:0000256" key="10">
    <source>
        <dbReference type="PROSITE-ProRule" id="PRU00626"/>
    </source>
</evidence>
<keyword evidence="9" id="KW-0687">Ribonucleoprotein</keyword>
<evidence type="ECO:0000256" key="5">
    <source>
        <dbReference type="ARBA" id="ARBA00022737"/>
    </source>
</evidence>
<feature type="compositionally biased region" description="Polar residues" evidence="12">
    <location>
        <begin position="151"/>
        <end position="162"/>
    </location>
</feature>
<comment type="subcellular location">
    <subcellularLocation>
        <location evidence="1">Plastid</location>
        <location evidence="1">Chloroplast</location>
    </subcellularLocation>
</comment>
<dbReference type="EMBL" id="JAUHHV010000010">
    <property type="protein sequence ID" value="KAK1410389.1"/>
    <property type="molecule type" value="Genomic_DNA"/>
</dbReference>
<dbReference type="GO" id="GO:0000373">
    <property type="term" value="P:Group II intron splicing"/>
    <property type="evidence" value="ECO:0007669"/>
    <property type="project" value="UniProtKB-ARBA"/>
</dbReference>
<dbReference type="PROSITE" id="PS51295">
    <property type="entry name" value="CRM"/>
    <property type="match status" value="3"/>
</dbReference>
<dbReference type="PANTHER" id="PTHR31846">
    <property type="entry name" value="CRS1 / YHBY (CRM) DOMAIN-CONTAINING PROTEIN"/>
    <property type="match status" value="1"/>
</dbReference>
<dbReference type="InterPro" id="IPR035920">
    <property type="entry name" value="YhbY-like_sf"/>
</dbReference>
<dbReference type="Gene3D" id="3.30.110.60">
    <property type="entry name" value="YhbY-like"/>
    <property type="match status" value="3"/>
</dbReference>
<dbReference type="SUPFAM" id="SSF75471">
    <property type="entry name" value="YhbY-like"/>
    <property type="match status" value="3"/>
</dbReference>
<keyword evidence="13" id="KW-0812">Transmembrane</keyword>
<evidence type="ECO:0000313" key="15">
    <source>
        <dbReference type="EMBL" id="KAK1410389.1"/>
    </source>
</evidence>
<keyword evidence="11" id="KW-0175">Coiled coil</keyword>
<reference evidence="15" key="1">
    <citation type="journal article" date="2023" name="bioRxiv">
        <title>Improved chromosome-level genome assembly for marigold (Tagetes erecta).</title>
        <authorList>
            <person name="Jiang F."/>
            <person name="Yuan L."/>
            <person name="Wang S."/>
            <person name="Wang H."/>
            <person name="Xu D."/>
            <person name="Wang A."/>
            <person name="Fan W."/>
        </authorList>
    </citation>
    <scope>NUCLEOTIDE SEQUENCE</scope>
    <source>
        <strain evidence="15">WSJ</strain>
        <tissue evidence="15">Leaf</tissue>
    </source>
</reference>
<evidence type="ECO:0000256" key="2">
    <source>
        <dbReference type="ARBA" id="ARBA00022528"/>
    </source>
</evidence>
<feature type="domain" description="CRM" evidence="14">
    <location>
        <begin position="469"/>
        <end position="566"/>
    </location>
</feature>
<dbReference type="PANTHER" id="PTHR31846:SF10">
    <property type="entry name" value="CHLOROPLASTIC GROUP IIA INTRON SPLICING FACILITATOR CRS1, CHLOROPLASTIC"/>
    <property type="match status" value="1"/>
</dbReference>
<evidence type="ECO:0000256" key="11">
    <source>
        <dbReference type="SAM" id="Coils"/>
    </source>
</evidence>
<keyword evidence="6 10" id="KW-0694">RNA-binding</keyword>
<dbReference type="FunFam" id="3.30.110.60:FF:000002">
    <property type="entry name" value="CRS2-associated factor 1, chloroplastic"/>
    <property type="match status" value="1"/>
</dbReference>
<keyword evidence="3" id="KW-0934">Plastid</keyword>
<dbReference type="GO" id="GO:1990904">
    <property type="term" value="C:ribonucleoprotein complex"/>
    <property type="evidence" value="ECO:0007669"/>
    <property type="project" value="UniProtKB-KW"/>
</dbReference>
<evidence type="ECO:0000256" key="6">
    <source>
        <dbReference type="ARBA" id="ARBA00022884"/>
    </source>
</evidence>
<dbReference type="GO" id="GO:0006397">
    <property type="term" value="P:mRNA processing"/>
    <property type="evidence" value="ECO:0007669"/>
    <property type="project" value="UniProtKB-KW"/>
</dbReference>
<dbReference type="InterPro" id="IPR045278">
    <property type="entry name" value="CRS1/CFM2/CFM3"/>
</dbReference>
<gene>
    <name evidence="15" type="ORF">QVD17_36926</name>
</gene>
<keyword evidence="8" id="KW-0508">mRNA splicing</keyword>
<evidence type="ECO:0000256" key="9">
    <source>
        <dbReference type="ARBA" id="ARBA00023274"/>
    </source>
</evidence>
<keyword evidence="7" id="KW-0809">Transit peptide</keyword>
<dbReference type="Pfam" id="PF01985">
    <property type="entry name" value="CRS1_YhbY"/>
    <property type="match status" value="3"/>
</dbReference>
<protein>
    <recommendedName>
        <fullName evidence="14">CRM domain-containing protein</fullName>
    </recommendedName>
</protein>
<keyword evidence="13" id="KW-0472">Membrane</keyword>
<evidence type="ECO:0000259" key="14">
    <source>
        <dbReference type="PROSITE" id="PS51295"/>
    </source>
</evidence>
<comment type="caution">
    <text evidence="15">The sequence shown here is derived from an EMBL/GenBank/DDBJ whole genome shotgun (WGS) entry which is preliminary data.</text>
</comment>
<keyword evidence="2" id="KW-0150">Chloroplast</keyword>
<organism evidence="15 16">
    <name type="scientific">Tagetes erecta</name>
    <name type="common">African marigold</name>
    <dbReference type="NCBI Taxonomy" id="13708"/>
    <lineage>
        <taxon>Eukaryota</taxon>
        <taxon>Viridiplantae</taxon>
        <taxon>Streptophyta</taxon>
        <taxon>Embryophyta</taxon>
        <taxon>Tracheophyta</taxon>
        <taxon>Spermatophyta</taxon>
        <taxon>Magnoliopsida</taxon>
        <taxon>eudicotyledons</taxon>
        <taxon>Gunneridae</taxon>
        <taxon>Pentapetalae</taxon>
        <taxon>asterids</taxon>
        <taxon>campanulids</taxon>
        <taxon>Asterales</taxon>
        <taxon>Asteraceae</taxon>
        <taxon>Asteroideae</taxon>
        <taxon>Heliantheae alliance</taxon>
        <taxon>Tageteae</taxon>
        <taxon>Tagetes</taxon>
    </lineage>
</organism>
<dbReference type="GO" id="GO:0003729">
    <property type="term" value="F:mRNA binding"/>
    <property type="evidence" value="ECO:0007669"/>
    <property type="project" value="InterPro"/>
</dbReference>
<sequence>MDTYLTLFVNETTFYNHIVLGTLLPEKLWTQFPNFLQGWLRTYIAATLIYFISAFVWCFYTYHIKRNVYLSKAKNHITSSFHVDDDTSPSLWIDLTQPIATQLLFAPENLVSTTMSATMFLTKASNLTKIINSSNQQNSPPIPTPEKTHKNFNPNTPNSATKSAPWMKTPLVLEPNQLIDFSKPKNKKHKSPDTKIEQTLTQKISGGRGKHAMKKILYSIDNLEQQTVELQNTHKSMDFDLSIEKLSDDDDDDDDGDGRNEKLVRRKLPWERVERMVFRRMKKEKTASEADLRLDLGLLERLRNEAKKMRNWVKVKKVGVNEDVVQQIRLIWKTDELVMLKFDVPLCRNMDRAREIVEIKTGGLVIWSKKDVLVVYRGCNYRGTRVYGYNEHIRGTMYKTVGGHDGKEENMVVQGSLYEREGDRLLDGLGPRFVDWWMPKPLPVDADLLPEVVVGYKPPSRLYPLAGRSKLTDAELTHLRKLAYHLPTHFVLGRNRNLQGLAAAILKLWEKCHIAKIAVKWGIPNTSNEQMASELKLLTGGVLLLRNKFYIILYRGKDFLPHDVANLVNNREMEIKSFQLQEETARANKAETFDYLDQPSSDSSTVGTLKEFQVIQSQHEGFKAGFSETEIELEAEKQRLEKEIRIQEHKYSILKMKINKASKELAKLNSSWEPVEPNEDREIITSEETECLRKMGLKMDSTLVLGRRGVFDGVIEGLHQHWKHREIVKVVTMQRVFSRILYTAQCLEAESGGVLVSIEKLKLGYAIILYRGKNYKRPSKFSRNLLTKREALQKSLEMQRIGSLKFFANMRQQAIYELKCKLDALKHKDRDEKKLTS</sequence>
<evidence type="ECO:0000256" key="12">
    <source>
        <dbReference type="SAM" id="MobiDB-lite"/>
    </source>
</evidence>
<dbReference type="Proteomes" id="UP001229421">
    <property type="component" value="Unassembled WGS sequence"/>
</dbReference>
<dbReference type="AlphaFoldDB" id="A0AAD8NHV7"/>
<evidence type="ECO:0000256" key="1">
    <source>
        <dbReference type="ARBA" id="ARBA00004229"/>
    </source>
</evidence>
<evidence type="ECO:0000256" key="8">
    <source>
        <dbReference type="ARBA" id="ARBA00023187"/>
    </source>
</evidence>
<evidence type="ECO:0000313" key="16">
    <source>
        <dbReference type="Proteomes" id="UP001229421"/>
    </source>
</evidence>
<keyword evidence="5" id="KW-0677">Repeat</keyword>
<dbReference type="InterPro" id="IPR001890">
    <property type="entry name" value="RNA-binding_CRM"/>
</dbReference>
<keyword evidence="16" id="KW-1185">Reference proteome</keyword>
<keyword evidence="13" id="KW-1133">Transmembrane helix</keyword>
<feature type="domain" description="CRM" evidence="14">
    <location>
        <begin position="292"/>
        <end position="388"/>
    </location>
</feature>